<dbReference type="OrthoDB" id="5126878at2759"/>
<evidence type="ECO:0000313" key="2">
    <source>
        <dbReference type="Proteomes" id="UP000801428"/>
    </source>
</evidence>
<evidence type="ECO:0000313" key="1">
    <source>
        <dbReference type="EMBL" id="KAF3006888.1"/>
    </source>
</evidence>
<dbReference type="Proteomes" id="UP000801428">
    <property type="component" value="Unassembled WGS sequence"/>
</dbReference>
<dbReference type="InterPro" id="IPR053178">
    <property type="entry name" value="Osmoadaptation_assoc"/>
</dbReference>
<gene>
    <name evidence="1" type="ORF">E8E13_011069</name>
</gene>
<proteinExistence type="predicted"/>
<comment type="caution">
    <text evidence="1">The sequence shown here is derived from an EMBL/GenBank/DDBJ whole genome shotgun (WGS) entry which is preliminary data.</text>
</comment>
<dbReference type="EMBL" id="SWKU01000005">
    <property type="protein sequence ID" value="KAF3006888.1"/>
    <property type="molecule type" value="Genomic_DNA"/>
</dbReference>
<dbReference type="AlphaFoldDB" id="A0A9P4TI07"/>
<dbReference type="PANTHER" id="PTHR38111">
    <property type="entry name" value="ZN(2)-C6 FUNGAL-TYPE DOMAIN-CONTAINING PROTEIN-RELATED"/>
    <property type="match status" value="1"/>
</dbReference>
<keyword evidence="2" id="KW-1185">Reference proteome</keyword>
<organism evidence="1 2">
    <name type="scientific">Curvularia kusanoi</name>
    <name type="common">Cochliobolus kusanoi</name>
    <dbReference type="NCBI Taxonomy" id="90978"/>
    <lineage>
        <taxon>Eukaryota</taxon>
        <taxon>Fungi</taxon>
        <taxon>Dikarya</taxon>
        <taxon>Ascomycota</taxon>
        <taxon>Pezizomycotina</taxon>
        <taxon>Dothideomycetes</taxon>
        <taxon>Pleosporomycetidae</taxon>
        <taxon>Pleosporales</taxon>
        <taxon>Pleosporineae</taxon>
        <taxon>Pleosporaceae</taxon>
        <taxon>Curvularia</taxon>
    </lineage>
</organism>
<sequence>MFIDLLNTDCPQDLSLFCLGDWIVSIPSRISSSPVVSIAAEFFVHSYNFHRDQSYSNRTKALQTKGKALKELQLSLSESQPHPTYNLIVATKLHYSAEVLIGVDQMGYAVHALGLLNLLKSGIVSGVDQEHFWNVVESTYVDDITMAVTAGRPSVYDHDFYLSATHPDALSVRSLTPTQRVKTIMMHCLIQCPRLIVAIRHASRNPSDLVAIATAVTLADNLWKLSQQQLFADFVDDCLFESDDHIDDTVADIIPSGIGFSSVQNMVTCTKYWMLQNLLCGCLDTLHRKFAHGFLCSNLPSPKNVHEMDTQAAKQLGRAVLGLGDKVSPLTLLRAHGPLSFSIGAWHRQVRYLRSSGQTQSLEDHTRILAATRMQKWILNKCNSVLERLHVSQAAEIAWIEALDSMAGEELADWIPNKVSIDSEDGEIVMKLEYNDRRPNDVGSAQSGGEVTRTVTIRDPANFGPQHLRDWVRGNGGLPANENIMISYL</sequence>
<accession>A0A9P4TI07</accession>
<dbReference type="PANTHER" id="PTHR38111:SF2">
    <property type="entry name" value="FINGER DOMAIN PROTEIN, PUTATIVE (AFU_ORTHOLOGUE AFUA_1G01560)-RELATED"/>
    <property type="match status" value="1"/>
</dbReference>
<reference evidence="1" key="1">
    <citation type="submission" date="2019-04" db="EMBL/GenBank/DDBJ databases">
        <title>Sequencing of skin fungus with MAO and IRED activity.</title>
        <authorList>
            <person name="Marsaioli A.J."/>
            <person name="Bonatto J.M.C."/>
            <person name="Reis Junior O."/>
        </authorList>
    </citation>
    <scope>NUCLEOTIDE SEQUENCE</scope>
    <source>
        <strain evidence="1">30M1</strain>
    </source>
</reference>
<protein>
    <submittedName>
        <fullName evidence="1">Uncharacterized protein</fullName>
    </submittedName>
</protein>
<name>A0A9P4TI07_CURKU</name>